<dbReference type="PROSITE" id="PS50893">
    <property type="entry name" value="ABC_TRANSPORTER_2"/>
    <property type="match status" value="1"/>
</dbReference>
<dbReference type="InterPro" id="IPR011917">
    <property type="entry name" value="ABC_transpr_lipidA"/>
</dbReference>
<keyword evidence="10 11" id="KW-0472">Membrane</keyword>
<feature type="transmembrane region" description="Helical" evidence="11">
    <location>
        <begin position="87"/>
        <end position="114"/>
    </location>
</feature>
<dbReference type="GO" id="GO:0005886">
    <property type="term" value="C:plasma membrane"/>
    <property type="evidence" value="ECO:0007669"/>
    <property type="project" value="UniProtKB-SubCell"/>
</dbReference>
<keyword evidence="4 11" id="KW-0812">Transmembrane</keyword>
<dbReference type="CDD" id="cd18552">
    <property type="entry name" value="ABC_6TM_MsbA_like"/>
    <property type="match status" value="1"/>
</dbReference>
<feature type="transmembrane region" description="Helical" evidence="11">
    <location>
        <begin position="278"/>
        <end position="299"/>
    </location>
</feature>
<dbReference type="HOGENOM" id="CLU_000604_84_3_6"/>
<keyword evidence="3" id="KW-1003">Cell membrane</keyword>
<dbReference type="InterPro" id="IPR017871">
    <property type="entry name" value="ABC_transporter-like_CS"/>
</dbReference>
<name>A0A0B6CVS6_FRATU</name>
<proteinExistence type="predicted"/>
<feature type="transmembrane region" description="Helical" evidence="11">
    <location>
        <begin position="305"/>
        <end position="325"/>
    </location>
</feature>
<protein>
    <submittedName>
        <fullName evidence="14">Lipid A export permease/ATP-binding protein MsbA</fullName>
    </submittedName>
</protein>
<dbReference type="NCBIfam" id="TIGR02203">
    <property type="entry name" value="MsbA_lipidA"/>
    <property type="match status" value="1"/>
</dbReference>
<keyword evidence="8 11" id="KW-1133">Transmembrane helix</keyword>
<dbReference type="InterPro" id="IPR011527">
    <property type="entry name" value="ABC1_TM_dom"/>
</dbReference>
<evidence type="ECO:0000256" key="9">
    <source>
        <dbReference type="ARBA" id="ARBA00023055"/>
    </source>
</evidence>
<dbReference type="FunFam" id="3.40.50.300:FF:000140">
    <property type="entry name" value="Lipid A export ATP-binding/permease protein MsbA"/>
    <property type="match status" value="1"/>
</dbReference>
<evidence type="ECO:0000259" key="13">
    <source>
        <dbReference type="PROSITE" id="PS50929"/>
    </source>
</evidence>
<dbReference type="GO" id="GO:0005524">
    <property type="term" value="F:ATP binding"/>
    <property type="evidence" value="ECO:0007669"/>
    <property type="project" value="UniProtKB-KW"/>
</dbReference>
<keyword evidence="2" id="KW-0813">Transport</keyword>
<dbReference type="InterPro" id="IPR003439">
    <property type="entry name" value="ABC_transporter-like_ATP-bd"/>
</dbReference>
<dbReference type="EMBL" id="JAAGKH010000015">
    <property type="protein sequence ID" value="NDR88654.1"/>
    <property type="molecule type" value="Genomic_DNA"/>
</dbReference>
<evidence type="ECO:0000256" key="4">
    <source>
        <dbReference type="ARBA" id="ARBA00022692"/>
    </source>
</evidence>
<evidence type="ECO:0000256" key="11">
    <source>
        <dbReference type="SAM" id="Phobius"/>
    </source>
</evidence>
<feature type="domain" description="ABC transmembrane type-1" evidence="13">
    <location>
        <begin position="47"/>
        <end position="340"/>
    </location>
</feature>
<dbReference type="SUPFAM" id="SSF90123">
    <property type="entry name" value="ABC transporter transmembrane region"/>
    <property type="match status" value="1"/>
</dbReference>
<reference evidence="14" key="2">
    <citation type="submission" date="2020-02" db="EMBL/GenBank/DDBJ databases">
        <title>Using affinity propagation clustering for identifying bacterial clades and subclades with whole-genome sequences of Francisella tularensis.</title>
        <authorList>
            <person name="Homeier-Bachmann T."/>
            <person name="Abdel-Glil M.Y."/>
            <person name="Hackbart A."/>
            <person name="Hotzel H."/>
            <person name="Tomaso H."/>
        </authorList>
    </citation>
    <scope>NUCLEOTIDE SEQUENCE</scope>
    <source>
        <strain evidence="15">15T0085</strain>
        <strain evidence="14">17T1429</strain>
    </source>
</reference>
<feature type="transmembrane region" description="Helical" evidence="11">
    <location>
        <begin position="192"/>
        <end position="210"/>
    </location>
</feature>
<evidence type="ECO:0000256" key="10">
    <source>
        <dbReference type="ARBA" id="ARBA00023136"/>
    </source>
</evidence>
<keyword evidence="5" id="KW-0547">Nucleotide-binding</keyword>
<evidence type="ECO:0000256" key="3">
    <source>
        <dbReference type="ARBA" id="ARBA00022475"/>
    </source>
</evidence>
<evidence type="ECO:0000313" key="14">
    <source>
        <dbReference type="EMBL" id="NDR88654.1"/>
    </source>
</evidence>
<evidence type="ECO:0000256" key="5">
    <source>
        <dbReference type="ARBA" id="ARBA00022741"/>
    </source>
</evidence>
<dbReference type="InterPro" id="IPR003593">
    <property type="entry name" value="AAA+_ATPase"/>
</dbReference>
<dbReference type="Pfam" id="PF00005">
    <property type="entry name" value="ABC_tran"/>
    <property type="match status" value="1"/>
</dbReference>
<dbReference type="eggNOG" id="COG1132">
    <property type="taxonomic scope" value="Bacteria"/>
</dbReference>
<dbReference type="OMA" id="MYTGHTL"/>
<dbReference type="RefSeq" id="WP_003017108.1">
    <property type="nucleotide sequence ID" value="NZ_CP009693.1"/>
</dbReference>
<dbReference type="InterPro" id="IPR027417">
    <property type="entry name" value="P-loop_NTPase"/>
</dbReference>
<evidence type="ECO:0000256" key="7">
    <source>
        <dbReference type="ARBA" id="ARBA00022967"/>
    </source>
</evidence>
<evidence type="ECO:0000259" key="12">
    <source>
        <dbReference type="PROSITE" id="PS50893"/>
    </source>
</evidence>
<dbReference type="SUPFAM" id="SSF52540">
    <property type="entry name" value="P-loop containing nucleoside triphosphate hydrolases"/>
    <property type="match status" value="1"/>
</dbReference>
<dbReference type="PANTHER" id="PTHR24221:SF632">
    <property type="entry name" value="ATP-DEPENDENT LIPID A-CORE FLIPPASE"/>
    <property type="match status" value="1"/>
</dbReference>
<dbReference type="GO" id="GO:0016887">
    <property type="term" value="F:ATP hydrolysis activity"/>
    <property type="evidence" value="ECO:0007669"/>
    <property type="project" value="InterPro"/>
</dbReference>
<reference evidence="14" key="1">
    <citation type="submission" date="2019-08" db="EMBL/GenBank/DDBJ databases">
        <authorList>
            <person name="Busch A."/>
        </authorList>
    </citation>
    <scope>NUCLEOTIDE SEQUENCE</scope>
    <source>
        <strain evidence="15">15T0085</strain>
        <strain evidence="14">17T1429</strain>
    </source>
</reference>
<dbReference type="Pfam" id="PF00664">
    <property type="entry name" value="ABC_membrane"/>
    <property type="match status" value="1"/>
</dbReference>
<dbReference type="EMBL" id="JAAGJP010000021">
    <property type="protein sequence ID" value="NDS68277.1"/>
    <property type="molecule type" value="Genomic_DNA"/>
</dbReference>
<accession>A0A0B6CVS6</accession>
<dbReference type="PROSITE" id="PS50929">
    <property type="entry name" value="ABC_TM1F"/>
    <property type="match status" value="1"/>
</dbReference>
<dbReference type="KEGG" id="ftv:CH67_2074"/>
<dbReference type="SMR" id="A0A0B6CVS6"/>
<dbReference type="InterPro" id="IPR039421">
    <property type="entry name" value="Type_1_exporter"/>
</dbReference>
<dbReference type="KEGG" id="ftc:DA46_1074"/>
<comment type="caution">
    <text evidence="14">The sequence shown here is derived from an EMBL/GenBank/DDBJ whole genome shotgun (WGS) entry which is preliminary data.</text>
</comment>
<dbReference type="PROSITE" id="PS00211">
    <property type="entry name" value="ABC_TRANSPORTER_1"/>
    <property type="match status" value="1"/>
</dbReference>
<dbReference type="PANTHER" id="PTHR24221">
    <property type="entry name" value="ATP-BINDING CASSETTE SUB-FAMILY B"/>
    <property type="match status" value="1"/>
</dbReference>
<evidence type="ECO:0000256" key="6">
    <source>
        <dbReference type="ARBA" id="ARBA00022840"/>
    </source>
</evidence>
<keyword evidence="9" id="KW-0445">Lipid transport</keyword>
<dbReference type="AlphaFoldDB" id="A0A0B6CVS6"/>
<dbReference type="InterPro" id="IPR036640">
    <property type="entry name" value="ABC1_TM_sf"/>
</dbReference>
<gene>
    <name evidence="14" type="primary">msbA</name>
    <name evidence="15" type="ORF">FWI86_04170</name>
    <name evidence="14" type="ORF">FWJ04_02925</name>
</gene>
<keyword evidence="7" id="KW-1278">Translocase</keyword>
<dbReference type="GO" id="GO:0034040">
    <property type="term" value="F:ATPase-coupled lipid transmembrane transporter activity"/>
    <property type="evidence" value="ECO:0007669"/>
    <property type="project" value="InterPro"/>
</dbReference>
<dbReference type="KEGG" id="ftz:CH68_1804"/>
<feature type="transmembrane region" description="Helical" evidence="11">
    <location>
        <begin position="42"/>
        <end position="67"/>
    </location>
</feature>
<evidence type="ECO:0000256" key="8">
    <source>
        <dbReference type="ARBA" id="ARBA00022989"/>
    </source>
</evidence>
<dbReference type="GO" id="GO:0140359">
    <property type="term" value="F:ABC-type transporter activity"/>
    <property type="evidence" value="ECO:0007669"/>
    <property type="project" value="InterPro"/>
</dbReference>
<keyword evidence="6 14" id="KW-0067">ATP-binding</keyword>
<dbReference type="Gene3D" id="3.40.50.300">
    <property type="entry name" value="P-loop containing nucleotide triphosphate hydrolases"/>
    <property type="match status" value="1"/>
</dbReference>
<feature type="domain" description="ABC transporter" evidence="12">
    <location>
        <begin position="372"/>
        <end position="606"/>
    </location>
</feature>
<evidence type="ECO:0000256" key="1">
    <source>
        <dbReference type="ARBA" id="ARBA00004651"/>
    </source>
</evidence>
<dbReference type="Gene3D" id="1.20.1560.10">
    <property type="entry name" value="ABC transporter type 1, transmembrane domain"/>
    <property type="match status" value="1"/>
</dbReference>
<organism evidence="14">
    <name type="scientific">Francisella tularensis subsp. holarctica</name>
    <dbReference type="NCBI Taxonomy" id="119857"/>
    <lineage>
        <taxon>Bacteria</taxon>
        <taxon>Pseudomonadati</taxon>
        <taxon>Pseudomonadota</taxon>
        <taxon>Gammaproteobacteria</taxon>
        <taxon>Thiotrichales</taxon>
        <taxon>Francisellaceae</taxon>
        <taxon>Francisella</taxon>
    </lineage>
</organism>
<feature type="transmembrane region" description="Helical" evidence="11">
    <location>
        <begin position="167"/>
        <end position="186"/>
    </location>
</feature>
<dbReference type="SMART" id="SM00382">
    <property type="entry name" value="AAA"/>
    <property type="match status" value="1"/>
</dbReference>
<evidence type="ECO:0000256" key="2">
    <source>
        <dbReference type="ARBA" id="ARBA00022448"/>
    </source>
</evidence>
<evidence type="ECO:0000313" key="15">
    <source>
        <dbReference type="EMBL" id="NDS68277.1"/>
    </source>
</evidence>
<sequence length="609" mass="66677">MANMIDKIDLKSQGSSNLSGEMTNHQKVGTLYKRLLLQVKHLWHFLLLAAIGSIFFSAADASMIYLINPILNYGFGPGGGITKQSATILMLMGVGMVGLLALRSVGSFVSQYFIGSLGQKVVYKFRKDIYKRLMGLPASFFDKHSTGQIISRLLYNVDQVTEATSTAIITVVQDGTFVIGLIVVMFVSSWQLSLFLIVVGPFLGLFISIINKKFRNLSRNTQSSMGNVTHTAEETIRNYKEIRIFGAQQKQQNKFFKNLDYTYSQQIRTIALDALTSPVIQIIASLVLAFSLFTIAIFGTNEGDGSSWLTAGSFASFFAAAAAILKPIKNLTKVNVVIQKAVAATEDIFYILDYPAEKETGSKELAKVDGNVTIKDLSFAFGEHKVLSGVSVDIKAGQTVAFVGKSGSGKTTLTSIISRFYTQHEGEILLDGVDTRELTLENLRSHLSIVSQNVHLFDDTVYNNIAFGLSREVSEEEVIDALKRANAYEFVQELSDGINTNIGNNGSKLSGGQRQRISIARALLKNAPVLIFDEATSALDNESERVVQQALESLTKSCTTIVIAHRLSTVENADKIVVMDGGMVVESGKHQELLEQGGLYTRLYQSGLQ</sequence>
<comment type="subcellular location">
    <subcellularLocation>
        <location evidence="1">Cell membrane</location>
        <topology evidence="1">Multi-pass membrane protein</topology>
    </subcellularLocation>
</comment>